<dbReference type="EMBL" id="CP001928">
    <property type="protein sequence ID" value="ADI38218.1"/>
    <property type="molecule type" value="Genomic_DNA"/>
</dbReference>
<evidence type="ECO:0000313" key="2">
    <source>
        <dbReference type="Proteomes" id="UP000001505"/>
    </source>
</evidence>
<keyword evidence="2" id="KW-1185">Reference proteome</keyword>
<protein>
    <submittedName>
        <fullName evidence="1">Putative transposase</fullName>
    </submittedName>
</protein>
<reference evidence="1 2" key="1">
    <citation type="journal article" date="2010" name="PLoS ONE">
        <title>The Waddlia genome: a window into chlamydial biology.</title>
        <authorList>
            <person name="Bertelli C."/>
            <person name="Collyn F."/>
            <person name="Croxatto A."/>
            <person name="Ruckert C."/>
            <person name="Polkinghorne A."/>
            <person name="Kebbi-Beghdadi C."/>
            <person name="Goesmann A."/>
            <person name="Vaughan L."/>
            <person name="Greub G."/>
        </authorList>
    </citation>
    <scope>NUCLEOTIDE SEQUENCE [LARGE SCALE GENOMIC DNA]</scope>
    <source>
        <strain evidence="2">ATCC VR-1470 / WSU 86-1044</strain>
    </source>
</reference>
<organism evidence="1 2">
    <name type="scientific">Waddlia chondrophila (strain ATCC VR-1470 / WSU 86-1044)</name>
    <dbReference type="NCBI Taxonomy" id="716544"/>
    <lineage>
        <taxon>Bacteria</taxon>
        <taxon>Pseudomonadati</taxon>
        <taxon>Chlamydiota</taxon>
        <taxon>Chlamydiia</taxon>
        <taxon>Parachlamydiales</taxon>
        <taxon>Waddliaceae</taxon>
        <taxon>Waddlia</taxon>
    </lineage>
</organism>
<sequence length="161" mass="19479">MGRYMFKKLGLFPNILSNSRLNRRIHKIPSNCWDAIFRFLSFLAIKSSDTCYFAVDSFPFTYCQKNRIDKRKRFLDRKYIGFAASKFIWLLRIRDVRLKCILNQVQKVISMPYGRWSWIFQNIRFFMLVGHIYRINFKIRFLTSSLAFDFETRLHHSTYSG</sequence>
<evidence type="ECO:0000313" key="1">
    <source>
        <dbReference type="EMBL" id="ADI38218.1"/>
    </source>
</evidence>
<dbReference type="AlphaFoldDB" id="D6YVQ7"/>
<dbReference type="HOGENOM" id="CLU_1643022_0_0_0"/>
<dbReference type="KEGG" id="wch:wcw_0852"/>
<accession>D6YVQ7</accession>
<gene>
    <name evidence="1" type="ordered locus">wcw_0852</name>
</gene>
<dbReference type="Proteomes" id="UP000001505">
    <property type="component" value="Chromosome"/>
</dbReference>
<proteinExistence type="predicted"/>
<name>D6YVQ7_WADCW</name>